<dbReference type="Pfam" id="PF07972">
    <property type="entry name" value="Flavodoxin_NdrI"/>
    <property type="match status" value="1"/>
</dbReference>
<sequence>MNNMKYAYASRTGNVESIVNALGLDATVIESGSETMDDDFILFTYTDGFGDVPMEVESFLMTNGTKLKGVIVSGDLGYGDAYCKAGDKISEEYGVDCLYKVENAGTEEDIAEISKILGNV</sequence>
<dbReference type="GO" id="GO:0010181">
    <property type="term" value="F:FMN binding"/>
    <property type="evidence" value="ECO:0007669"/>
    <property type="project" value="InterPro"/>
</dbReference>
<organism evidence="1 2">
    <name type="scientific">Faecalitalea cylindroides ATCC 27803</name>
    <dbReference type="NCBI Taxonomy" id="649755"/>
    <lineage>
        <taxon>Bacteria</taxon>
        <taxon>Bacillati</taxon>
        <taxon>Bacillota</taxon>
        <taxon>Erysipelotrichia</taxon>
        <taxon>Erysipelotrichales</taxon>
        <taxon>Erysipelotrichaceae</taxon>
        <taxon>Faecalitalea</taxon>
    </lineage>
</organism>
<gene>
    <name evidence="1" type="ORF">HMPREF0367_00970</name>
</gene>
<proteinExistence type="predicted"/>
<dbReference type="HOGENOM" id="CLU_114845_3_0_9"/>
<accession>U2P4U3</accession>
<dbReference type="PANTHER" id="PTHR37297:SF1">
    <property type="entry name" value="PROTEIN NRDI"/>
    <property type="match status" value="1"/>
</dbReference>
<dbReference type="Proteomes" id="UP000016658">
    <property type="component" value="Unassembled WGS sequence"/>
</dbReference>
<dbReference type="PATRIC" id="fig|649755.3.peg.901"/>
<dbReference type="AlphaFoldDB" id="U2P4U3"/>
<dbReference type="PANTHER" id="PTHR37297">
    <property type="entry name" value="PROTEIN NRDI"/>
    <property type="match status" value="1"/>
</dbReference>
<evidence type="ECO:0000313" key="2">
    <source>
        <dbReference type="Proteomes" id="UP000016658"/>
    </source>
</evidence>
<dbReference type="InterPro" id="IPR029039">
    <property type="entry name" value="Flavoprotein-like_sf"/>
</dbReference>
<protein>
    <submittedName>
        <fullName evidence="1">NrdI protein</fullName>
    </submittedName>
</protein>
<dbReference type="InterPro" id="IPR004465">
    <property type="entry name" value="RNR_NrdI"/>
</dbReference>
<evidence type="ECO:0000313" key="1">
    <source>
        <dbReference type="EMBL" id="ERK45475.1"/>
    </source>
</evidence>
<dbReference type="EMBL" id="AWVI01000041">
    <property type="protein sequence ID" value="ERK45475.1"/>
    <property type="molecule type" value="Genomic_DNA"/>
</dbReference>
<dbReference type="Gene3D" id="3.40.50.360">
    <property type="match status" value="1"/>
</dbReference>
<reference evidence="1 2" key="1">
    <citation type="submission" date="2013-06" db="EMBL/GenBank/DDBJ databases">
        <authorList>
            <person name="Weinstock G."/>
            <person name="Sodergren E."/>
            <person name="Lobos E.A."/>
            <person name="Fulton L."/>
            <person name="Fulton R."/>
            <person name="Courtney L."/>
            <person name="Fronick C."/>
            <person name="O'Laughlin M."/>
            <person name="Godfrey J."/>
            <person name="Wilson R.M."/>
            <person name="Miner T."/>
            <person name="Farmer C."/>
            <person name="Delehaunty K."/>
            <person name="Cordes M."/>
            <person name="Minx P."/>
            <person name="Tomlinson C."/>
            <person name="Chen J."/>
            <person name="Wollam A."/>
            <person name="Pepin K.H."/>
            <person name="Bhonagiri V."/>
            <person name="Zhang X."/>
            <person name="Warren W."/>
            <person name="Mitreva M."/>
            <person name="Mardis E.R."/>
            <person name="Wilson R.K."/>
        </authorList>
    </citation>
    <scope>NUCLEOTIDE SEQUENCE [LARGE SCALE GENOMIC DNA]</scope>
    <source>
        <strain evidence="1 2">ATCC 27803</strain>
    </source>
</reference>
<dbReference type="NCBIfam" id="TIGR00333">
    <property type="entry name" value="nrdI"/>
    <property type="match status" value="1"/>
</dbReference>
<name>U2P4U3_9FIRM</name>
<comment type="caution">
    <text evidence="1">The sequence shown here is derived from an EMBL/GenBank/DDBJ whole genome shotgun (WGS) entry which is preliminary data.</text>
</comment>
<dbReference type="SUPFAM" id="SSF52218">
    <property type="entry name" value="Flavoproteins"/>
    <property type="match status" value="1"/>
</dbReference>